<dbReference type="PROSITE" id="PS50222">
    <property type="entry name" value="EF_HAND_2"/>
    <property type="match status" value="1"/>
</dbReference>
<dbReference type="Proteomes" id="UP001350748">
    <property type="component" value="Unassembled WGS sequence"/>
</dbReference>
<feature type="signal peptide" evidence="1">
    <location>
        <begin position="1"/>
        <end position="21"/>
    </location>
</feature>
<accession>A0ABU7XD04</accession>
<dbReference type="InterPro" id="IPR011992">
    <property type="entry name" value="EF-hand-dom_pair"/>
</dbReference>
<dbReference type="Pfam" id="PF13833">
    <property type="entry name" value="EF-hand_8"/>
    <property type="match status" value="1"/>
</dbReference>
<organism evidence="3 4">
    <name type="scientific">Methylocystis borbori</name>
    <dbReference type="NCBI Taxonomy" id="3118750"/>
    <lineage>
        <taxon>Bacteria</taxon>
        <taxon>Pseudomonadati</taxon>
        <taxon>Pseudomonadota</taxon>
        <taxon>Alphaproteobacteria</taxon>
        <taxon>Hyphomicrobiales</taxon>
        <taxon>Methylocystaceae</taxon>
        <taxon>Methylocystis</taxon>
    </lineage>
</organism>
<evidence type="ECO:0000313" key="4">
    <source>
        <dbReference type="Proteomes" id="UP001350748"/>
    </source>
</evidence>
<evidence type="ECO:0000256" key="1">
    <source>
        <dbReference type="SAM" id="SignalP"/>
    </source>
</evidence>
<proteinExistence type="predicted"/>
<sequence>MLKLRAAALMLLCLAVPDARAQSDAEHTLDAVFHLFDEDNDGVITDAEANRYIDKTFKEMDGNGDGKITAADFRNFSFGLADVAAAEGKSDSYEKAKDAIFKRWDKRGAGALTLDDYRAGVLADAAAAQRGGARPQQGRFDIRTFKRAPFIKEIMKSLR</sequence>
<dbReference type="PROSITE" id="PS00018">
    <property type="entry name" value="EF_HAND_1"/>
    <property type="match status" value="1"/>
</dbReference>
<reference evidence="3 4" key="1">
    <citation type="submission" date="2024-02" db="EMBL/GenBank/DDBJ databases">
        <authorList>
            <person name="Grouzdev D."/>
        </authorList>
    </citation>
    <scope>NUCLEOTIDE SEQUENCE [LARGE SCALE GENOMIC DNA]</scope>
    <source>
        <strain evidence="3 4">9N</strain>
    </source>
</reference>
<name>A0ABU7XD04_9HYPH</name>
<protein>
    <submittedName>
        <fullName evidence="3">EF-hand domain-containing protein</fullName>
    </submittedName>
</protein>
<evidence type="ECO:0000259" key="2">
    <source>
        <dbReference type="PROSITE" id="PS50222"/>
    </source>
</evidence>
<dbReference type="Gene3D" id="1.10.238.10">
    <property type="entry name" value="EF-hand"/>
    <property type="match status" value="2"/>
</dbReference>
<keyword evidence="1" id="KW-0732">Signal</keyword>
<feature type="domain" description="EF-hand" evidence="2">
    <location>
        <begin position="48"/>
        <end position="83"/>
    </location>
</feature>
<dbReference type="SUPFAM" id="SSF47473">
    <property type="entry name" value="EF-hand"/>
    <property type="match status" value="1"/>
</dbReference>
<dbReference type="InterPro" id="IPR002048">
    <property type="entry name" value="EF_hand_dom"/>
</dbReference>
<keyword evidence="4" id="KW-1185">Reference proteome</keyword>
<dbReference type="EMBL" id="JAZHYN010000002">
    <property type="protein sequence ID" value="MEF3365090.1"/>
    <property type="molecule type" value="Genomic_DNA"/>
</dbReference>
<dbReference type="InterPro" id="IPR018247">
    <property type="entry name" value="EF_Hand_1_Ca_BS"/>
</dbReference>
<evidence type="ECO:0000313" key="3">
    <source>
        <dbReference type="EMBL" id="MEF3365090.1"/>
    </source>
</evidence>
<gene>
    <name evidence="3" type="ORF">V3H18_00925</name>
</gene>
<comment type="caution">
    <text evidence="3">The sequence shown here is derived from an EMBL/GenBank/DDBJ whole genome shotgun (WGS) entry which is preliminary data.</text>
</comment>
<dbReference type="RefSeq" id="WP_332079994.1">
    <property type="nucleotide sequence ID" value="NZ_JAZHYN010000002.1"/>
</dbReference>
<dbReference type="Pfam" id="PF13499">
    <property type="entry name" value="EF-hand_7"/>
    <property type="match status" value="1"/>
</dbReference>
<feature type="chain" id="PRO_5045765999" evidence="1">
    <location>
        <begin position="22"/>
        <end position="159"/>
    </location>
</feature>